<dbReference type="InterPro" id="IPR000718">
    <property type="entry name" value="Peptidase_M13"/>
</dbReference>
<evidence type="ECO:0000256" key="2">
    <source>
        <dbReference type="ARBA" id="ARBA00004401"/>
    </source>
</evidence>
<accession>A0A484ATB5</accession>
<dbReference type="OMA" id="MVHAFDY"/>
<dbReference type="PANTHER" id="PTHR11733">
    <property type="entry name" value="ZINC METALLOPROTEASE FAMILY M13 NEPRILYSIN-RELATED"/>
    <property type="match status" value="1"/>
</dbReference>
<feature type="chain" id="PRO_5019754964" description="Peptidase M13 C-terminal domain-containing protein" evidence="9">
    <location>
        <begin position="32"/>
        <end position="665"/>
    </location>
</feature>
<dbReference type="InterPro" id="IPR024079">
    <property type="entry name" value="MetalloPept_cat_dom_sf"/>
</dbReference>
<dbReference type="EMBL" id="LSRL02000742">
    <property type="protein sequence ID" value="TDG39937.1"/>
    <property type="molecule type" value="Genomic_DNA"/>
</dbReference>
<dbReference type="Gene3D" id="1.10.1380.10">
    <property type="entry name" value="Neutral endopeptidase , domain2"/>
    <property type="match status" value="1"/>
</dbReference>
<evidence type="ECO:0000256" key="4">
    <source>
        <dbReference type="ARBA" id="ARBA00022670"/>
    </source>
</evidence>
<dbReference type="Pfam" id="PF01431">
    <property type="entry name" value="Peptidase_M13"/>
    <property type="match status" value="1"/>
</dbReference>
<name>A0A484ATB5_DRONA</name>
<dbReference type="GO" id="GO:0005886">
    <property type="term" value="C:plasma membrane"/>
    <property type="evidence" value="ECO:0007669"/>
    <property type="project" value="UniProtKB-SubCell"/>
</dbReference>
<dbReference type="PANTHER" id="PTHR11733:SF238">
    <property type="entry name" value="FI07649P-RELATED"/>
    <property type="match status" value="1"/>
</dbReference>
<dbReference type="GO" id="GO:0016485">
    <property type="term" value="P:protein processing"/>
    <property type="evidence" value="ECO:0007669"/>
    <property type="project" value="TreeGrafter"/>
</dbReference>
<dbReference type="Pfam" id="PF05649">
    <property type="entry name" value="Peptidase_M13_N"/>
    <property type="match status" value="1"/>
</dbReference>
<dbReference type="InterPro" id="IPR018497">
    <property type="entry name" value="Peptidase_M13_C"/>
</dbReference>
<evidence type="ECO:0000256" key="7">
    <source>
        <dbReference type="ARBA" id="ARBA00022833"/>
    </source>
</evidence>
<feature type="domain" description="Peptidase M13 N-terminal" evidence="11">
    <location>
        <begin position="52"/>
        <end position="407"/>
    </location>
</feature>
<keyword evidence="8" id="KW-0482">Metalloprotease</keyword>
<dbReference type="STRING" id="7232.A0A484ATB5"/>
<evidence type="ECO:0000256" key="1">
    <source>
        <dbReference type="ARBA" id="ARBA00001947"/>
    </source>
</evidence>
<comment type="cofactor">
    <cofactor evidence="1">
        <name>Zn(2+)</name>
        <dbReference type="ChEBI" id="CHEBI:29105"/>
    </cofactor>
</comment>
<dbReference type="GO" id="GO:0046872">
    <property type="term" value="F:metal ion binding"/>
    <property type="evidence" value="ECO:0007669"/>
    <property type="project" value="UniProtKB-KW"/>
</dbReference>
<comment type="subcellular location">
    <subcellularLocation>
        <location evidence="2">Cell membrane</location>
        <topology evidence="2">Single-pass type II membrane protein</topology>
    </subcellularLocation>
</comment>
<keyword evidence="9" id="KW-0732">Signal</keyword>
<sequence>MATFNNCRLACLLLPLLLLLLLLLLVGQSWGRATAHCDLSEAVDAMDVSKPPCENFHEHACGNWHAPYGQRSLGAHDTRSKLRAMNKQLLLRHFELNGEQDASTDQLASFYGSCMNGRQSVHVYMDAVQQLLPDWPLLNNASRFDWPRGNAAVRRFGAQGLWRLSVQPNWQAAEQRVFYLLPPSFDLLGTSEQSEFFYQRYLKYLLLELGLRVRRAASLAEQLVGFERQLRALLPPSAETLVLHAPQTLQELAAQLPQLQLLDYFQMLLGEHYTTQLLLVADSSYLQRLQRLLQRADPWILSSWLLLQLPAHFELHLHEDASLAAQRDHCLQQLNQLMPQQLSQLQLRLLHGSDAAAAAFLDRTQLQLQQLFDTLKAQFERLLNATTIFEQDAVTQSLALQKLRAMRLLLSPPLSLPQQLGEAPQRVLQSRSYDSNLLHLSRAQAEAEFQLGLQCLQLPCESAIAWTGHSVGPLDVNVYYRLKLNAIELPLGLLRPPLLPHCAAAGREQAAAQLMGGLGYMIGHELIHGFDYDGINYDAAGRVAGGQWPPRAIIRFGLRAGCYLGARYSNATLTINENIADSEGLRLAYEAYRMQQPANATMRPFFVAFAQNWCGQAVAPSSGVLQHASHKERVNNVLGNFPEFAETFDCKAGSPMHPPEKCRIW</sequence>
<evidence type="ECO:0000256" key="8">
    <source>
        <dbReference type="ARBA" id="ARBA00023049"/>
    </source>
</evidence>
<feature type="domain" description="Peptidase M13 C-terminal" evidence="10">
    <location>
        <begin position="477"/>
        <end position="664"/>
    </location>
</feature>
<evidence type="ECO:0000313" key="12">
    <source>
        <dbReference type="EMBL" id="TDG39937.1"/>
    </source>
</evidence>
<dbReference type="PROSITE" id="PS51885">
    <property type="entry name" value="NEPRILYSIN"/>
    <property type="match status" value="1"/>
</dbReference>
<dbReference type="OrthoDB" id="6487182at2759"/>
<dbReference type="Gene3D" id="3.40.390.10">
    <property type="entry name" value="Collagenase (Catalytic Domain)"/>
    <property type="match status" value="1"/>
</dbReference>
<evidence type="ECO:0000256" key="5">
    <source>
        <dbReference type="ARBA" id="ARBA00022723"/>
    </source>
</evidence>
<keyword evidence="6" id="KW-0378">Hydrolase</keyword>
<comment type="caution">
    <text evidence="12">The sequence shown here is derived from an EMBL/GenBank/DDBJ whole genome shotgun (WGS) entry which is preliminary data.</text>
</comment>
<keyword evidence="7" id="KW-0862">Zinc</keyword>
<reference evidence="12 13" key="1">
    <citation type="journal article" date="2019" name="J. Hered.">
        <title>An Improved Genome Assembly for Drosophila navojoa, the Basal Species in the mojavensis Cluster.</title>
        <authorList>
            <person name="Vanderlinde T."/>
            <person name="Dupim E.G."/>
            <person name="Nazario-Yepiz N.O."/>
            <person name="Carvalho A.B."/>
        </authorList>
    </citation>
    <scope>NUCLEOTIDE SEQUENCE [LARGE SCALE GENOMIC DNA]</scope>
    <source>
        <strain evidence="12">Navoj_Jal97</strain>
        <tissue evidence="12">Whole organism</tissue>
    </source>
</reference>
<proteinExistence type="inferred from homology"/>
<organism evidence="12 13">
    <name type="scientific">Drosophila navojoa</name>
    <name type="common">Fruit fly</name>
    <dbReference type="NCBI Taxonomy" id="7232"/>
    <lineage>
        <taxon>Eukaryota</taxon>
        <taxon>Metazoa</taxon>
        <taxon>Ecdysozoa</taxon>
        <taxon>Arthropoda</taxon>
        <taxon>Hexapoda</taxon>
        <taxon>Insecta</taxon>
        <taxon>Pterygota</taxon>
        <taxon>Neoptera</taxon>
        <taxon>Endopterygota</taxon>
        <taxon>Diptera</taxon>
        <taxon>Brachycera</taxon>
        <taxon>Muscomorpha</taxon>
        <taxon>Ephydroidea</taxon>
        <taxon>Drosophilidae</taxon>
        <taxon>Drosophila</taxon>
    </lineage>
</organism>
<evidence type="ECO:0000259" key="11">
    <source>
        <dbReference type="Pfam" id="PF05649"/>
    </source>
</evidence>
<evidence type="ECO:0000256" key="3">
    <source>
        <dbReference type="ARBA" id="ARBA00007357"/>
    </source>
</evidence>
<dbReference type="SUPFAM" id="SSF55486">
    <property type="entry name" value="Metalloproteases ('zincins'), catalytic domain"/>
    <property type="match status" value="1"/>
</dbReference>
<protein>
    <recommendedName>
        <fullName evidence="14">Peptidase M13 C-terminal domain-containing protein</fullName>
    </recommendedName>
</protein>
<dbReference type="CDD" id="cd08662">
    <property type="entry name" value="M13"/>
    <property type="match status" value="1"/>
</dbReference>
<evidence type="ECO:0000256" key="6">
    <source>
        <dbReference type="ARBA" id="ARBA00022801"/>
    </source>
</evidence>
<dbReference type="KEGG" id="dnv:108657277"/>
<evidence type="ECO:0008006" key="14">
    <source>
        <dbReference type="Google" id="ProtNLM"/>
    </source>
</evidence>
<dbReference type="AlphaFoldDB" id="A0A484ATB5"/>
<dbReference type="PRINTS" id="PR00786">
    <property type="entry name" value="NEPRILYSIN"/>
</dbReference>
<evidence type="ECO:0000259" key="10">
    <source>
        <dbReference type="Pfam" id="PF01431"/>
    </source>
</evidence>
<gene>
    <name evidence="12" type="ORF">AWZ03_013639</name>
</gene>
<evidence type="ECO:0000256" key="9">
    <source>
        <dbReference type="SAM" id="SignalP"/>
    </source>
</evidence>
<comment type="similarity">
    <text evidence="3">Belongs to the peptidase M13 family.</text>
</comment>
<keyword evidence="4" id="KW-0645">Protease</keyword>
<feature type="signal peptide" evidence="9">
    <location>
        <begin position="1"/>
        <end position="31"/>
    </location>
</feature>
<evidence type="ECO:0000313" key="13">
    <source>
        <dbReference type="Proteomes" id="UP000295192"/>
    </source>
</evidence>
<keyword evidence="13" id="KW-1185">Reference proteome</keyword>
<dbReference type="InterPro" id="IPR042089">
    <property type="entry name" value="Peptidase_M13_dom_2"/>
</dbReference>
<dbReference type="Proteomes" id="UP000295192">
    <property type="component" value="Unassembled WGS sequence"/>
</dbReference>
<keyword evidence="5" id="KW-0479">Metal-binding</keyword>
<dbReference type="InterPro" id="IPR008753">
    <property type="entry name" value="Peptidase_M13_N"/>
</dbReference>
<dbReference type="GO" id="GO:0004222">
    <property type="term" value="F:metalloendopeptidase activity"/>
    <property type="evidence" value="ECO:0007669"/>
    <property type="project" value="InterPro"/>
</dbReference>